<feature type="domain" description="RCK C-terminal" evidence="2">
    <location>
        <begin position="135"/>
        <end position="216"/>
    </location>
</feature>
<protein>
    <submittedName>
        <fullName evidence="3">TrkA family potassium uptake protein</fullName>
    </submittedName>
</protein>
<dbReference type="EMBL" id="JAFBIL020000005">
    <property type="protein sequence ID" value="MBZ2208251.1"/>
    <property type="molecule type" value="Genomic_DNA"/>
</dbReference>
<dbReference type="RefSeq" id="WP_223468742.1">
    <property type="nucleotide sequence ID" value="NZ_JAFBIL020000005.1"/>
</dbReference>
<dbReference type="Gene3D" id="3.40.50.720">
    <property type="entry name" value="NAD(P)-binding Rossmann-like Domain"/>
    <property type="match status" value="1"/>
</dbReference>
<proteinExistence type="predicted"/>
<evidence type="ECO:0000313" key="4">
    <source>
        <dbReference type="Proteomes" id="UP000809349"/>
    </source>
</evidence>
<gene>
    <name evidence="3" type="ORF">I4X03_013370</name>
</gene>
<evidence type="ECO:0000259" key="1">
    <source>
        <dbReference type="PROSITE" id="PS51201"/>
    </source>
</evidence>
<keyword evidence="4" id="KW-1185">Reference proteome</keyword>
<dbReference type="InterPro" id="IPR050721">
    <property type="entry name" value="Trk_Ktr_HKT_K-transport"/>
</dbReference>
<accession>A0ABS7SQM0</accession>
<dbReference type="Proteomes" id="UP000809349">
    <property type="component" value="Unassembled WGS sequence"/>
</dbReference>
<dbReference type="Gene3D" id="3.30.70.1450">
    <property type="entry name" value="Regulator of K+ conductance, C-terminal domain"/>
    <property type="match status" value="1"/>
</dbReference>
<dbReference type="SUPFAM" id="SSF116726">
    <property type="entry name" value="TrkA C-terminal domain-like"/>
    <property type="match status" value="1"/>
</dbReference>
<dbReference type="PANTHER" id="PTHR43833:SF7">
    <property type="entry name" value="KTR SYSTEM POTASSIUM UPTAKE PROTEIN C"/>
    <property type="match status" value="1"/>
</dbReference>
<dbReference type="PANTHER" id="PTHR43833">
    <property type="entry name" value="POTASSIUM CHANNEL PROTEIN 2-RELATED-RELATED"/>
    <property type="match status" value="1"/>
</dbReference>
<sequence length="216" mass="23676">MKGNATVIGLGAFGSTVSLELTRLGIEVLGIDTNPSRVSALADHLDRTVIADARDERVLRELGVHESDVVVVAIGEDIEANILATLVVKNMGATQVWAKALNANHYKILEKLGADHIVNPEHEMGLRVARTLTYPHVLDYINLGDDQFISEVRASECLHGKTIEALHLVENDIQCLVIRSRGMVMAPPPPSHHFELGDQIVLLGTLSRLRRVSKYL</sequence>
<evidence type="ECO:0000259" key="2">
    <source>
        <dbReference type="PROSITE" id="PS51202"/>
    </source>
</evidence>
<reference evidence="3 4" key="1">
    <citation type="submission" date="2021-01" db="EMBL/GenBank/DDBJ databases">
        <authorList>
            <person name="Ruan W."/>
            <person name="Khan S.A."/>
            <person name="Jeon C.O."/>
        </authorList>
    </citation>
    <scope>NUCLEOTIDE SEQUENCE [LARGE SCALE GENOMIC DNA]</scope>
    <source>
        <strain evidence="3 4">R798</strain>
    </source>
</reference>
<feature type="domain" description="RCK N-terminal" evidence="1">
    <location>
        <begin position="2"/>
        <end position="118"/>
    </location>
</feature>
<dbReference type="PROSITE" id="PS51202">
    <property type="entry name" value="RCK_C"/>
    <property type="match status" value="1"/>
</dbReference>
<name>A0ABS7SQM0_9BURK</name>
<dbReference type="InterPro" id="IPR036721">
    <property type="entry name" value="RCK_C_sf"/>
</dbReference>
<dbReference type="InterPro" id="IPR036291">
    <property type="entry name" value="NAD(P)-bd_dom_sf"/>
</dbReference>
<reference evidence="3 4" key="2">
    <citation type="submission" date="2021-08" db="EMBL/GenBank/DDBJ databases">
        <title>Massilia sp. R798.</title>
        <authorList>
            <person name="Baek J.H."/>
            <person name="Jung H.S."/>
            <person name="Kim K.R."/>
            <person name="Jeon C.O."/>
        </authorList>
    </citation>
    <scope>NUCLEOTIDE SEQUENCE [LARGE SCALE GENOMIC DNA]</scope>
    <source>
        <strain evidence="3 4">R798</strain>
    </source>
</reference>
<dbReference type="InterPro" id="IPR006037">
    <property type="entry name" value="RCK_C"/>
</dbReference>
<comment type="caution">
    <text evidence="3">The sequence shown here is derived from an EMBL/GenBank/DDBJ whole genome shotgun (WGS) entry which is preliminary data.</text>
</comment>
<organism evidence="3 4">
    <name type="scientific">Massilia soli</name>
    <dbReference type="NCBI Taxonomy" id="2792854"/>
    <lineage>
        <taxon>Bacteria</taxon>
        <taxon>Pseudomonadati</taxon>
        <taxon>Pseudomonadota</taxon>
        <taxon>Betaproteobacteria</taxon>
        <taxon>Burkholderiales</taxon>
        <taxon>Oxalobacteraceae</taxon>
        <taxon>Telluria group</taxon>
        <taxon>Massilia</taxon>
    </lineage>
</organism>
<evidence type="ECO:0000313" key="3">
    <source>
        <dbReference type="EMBL" id="MBZ2208251.1"/>
    </source>
</evidence>
<dbReference type="InterPro" id="IPR003148">
    <property type="entry name" value="RCK_N"/>
</dbReference>
<dbReference type="SUPFAM" id="SSF51735">
    <property type="entry name" value="NAD(P)-binding Rossmann-fold domains"/>
    <property type="match status" value="1"/>
</dbReference>
<dbReference type="PROSITE" id="PS51201">
    <property type="entry name" value="RCK_N"/>
    <property type="match status" value="1"/>
</dbReference>
<dbReference type="Pfam" id="PF02254">
    <property type="entry name" value="TrkA_N"/>
    <property type="match status" value="1"/>
</dbReference>